<dbReference type="InterPro" id="IPR050763">
    <property type="entry name" value="ABC_transporter_ATP-binding"/>
</dbReference>
<sequence length="199" mass="21935">MDNITVVEVWAVMVGTSLALAVLLLYCSLLQHRLRALITMAGSAIQARRLFNRRRPTSQTVELVDDSSRLEPPPLNWETMVSVVDLTKGFGSTTSLNRVSVDVYRGQITVLLGHNGAGKTTLMNVVAGMLLPDSGKVIIDGVDVVNFPEKARQIVSFCQQKSLFFPDLTVWEHLVFYAMRLTSDVGAITATAHDELNYV</sequence>
<evidence type="ECO:0000256" key="2">
    <source>
        <dbReference type="ARBA" id="ARBA00022448"/>
    </source>
</evidence>
<dbReference type="Pfam" id="PF00005">
    <property type="entry name" value="ABC_tran"/>
    <property type="match status" value="1"/>
</dbReference>
<keyword evidence="4" id="KW-0067">ATP-binding</keyword>
<dbReference type="GO" id="GO:0016887">
    <property type="term" value="F:ATP hydrolysis activity"/>
    <property type="evidence" value="ECO:0007669"/>
    <property type="project" value="InterPro"/>
</dbReference>
<keyword evidence="5" id="KW-0812">Transmembrane</keyword>
<dbReference type="AlphaFoldDB" id="A0A9J6D153"/>
<keyword evidence="8" id="KW-1185">Reference proteome</keyword>
<evidence type="ECO:0000256" key="3">
    <source>
        <dbReference type="ARBA" id="ARBA00022741"/>
    </source>
</evidence>
<dbReference type="PANTHER" id="PTHR42711">
    <property type="entry name" value="ABC TRANSPORTER ATP-BINDING PROTEIN"/>
    <property type="match status" value="1"/>
</dbReference>
<keyword evidence="3" id="KW-0547">Nucleotide-binding</keyword>
<evidence type="ECO:0000313" key="7">
    <source>
        <dbReference type="EMBL" id="KAH7964642.1"/>
    </source>
</evidence>
<keyword evidence="5" id="KW-1133">Transmembrane helix</keyword>
<feature type="transmembrane region" description="Helical" evidence="5">
    <location>
        <begin position="6"/>
        <end position="30"/>
    </location>
</feature>
<evidence type="ECO:0000256" key="4">
    <source>
        <dbReference type="ARBA" id="ARBA00022840"/>
    </source>
</evidence>
<proteinExistence type="inferred from homology"/>
<keyword evidence="2" id="KW-0813">Transport</keyword>
<dbReference type="Proteomes" id="UP000821866">
    <property type="component" value="Unassembled WGS sequence"/>
</dbReference>
<evidence type="ECO:0000313" key="8">
    <source>
        <dbReference type="Proteomes" id="UP000821866"/>
    </source>
</evidence>
<reference evidence="7" key="1">
    <citation type="journal article" date="2020" name="Cell">
        <title>Large-Scale Comparative Analyses of Tick Genomes Elucidate Their Genetic Diversity and Vector Capacities.</title>
        <authorList>
            <consortium name="Tick Genome and Microbiome Consortium (TIGMIC)"/>
            <person name="Jia N."/>
            <person name="Wang J."/>
            <person name="Shi W."/>
            <person name="Du L."/>
            <person name="Sun Y."/>
            <person name="Zhan W."/>
            <person name="Jiang J.F."/>
            <person name="Wang Q."/>
            <person name="Zhang B."/>
            <person name="Ji P."/>
            <person name="Bell-Sakyi L."/>
            <person name="Cui X.M."/>
            <person name="Yuan T.T."/>
            <person name="Jiang B.G."/>
            <person name="Yang W.F."/>
            <person name="Lam T.T."/>
            <person name="Chang Q.C."/>
            <person name="Ding S.J."/>
            <person name="Wang X.J."/>
            <person name="Zhu J.G."/>
            <person name="Ruan X.D."/>
            <person name="Zhao L."/>
            <person name="Wei J.T."/>
            <person name="Ye R.Z."/>
            <person name="Que T.C."/>
            <person name="Du C.H."/>
            <person name="Zhou Y.H."/>
            <person name="Cheng J.X."/>
            <person name="Dai P.F."/>
            <person name="Guo W.B."/>
            <person name="Han X.H."/>
            <person name="Huang E.J."/>
            <person name="Li L.F."/>
            <person name="Wei W."/>
            <person name="Gao Y.C."/>
            <person name="Liu J.Z."/>
            <person name="Shao H.Z."/>
            <person name="Wang X."/>
            <person name="Wang C.C."/>
            <person name="Yang T.C."/>
            <person name="Huo Q.B."/>
            <person name="Li W."/>
            <person name="Chen H.Y."/>
            <person name="Chen S.E."/>
            <person name="Zhou L.G."/>
            <person name="Ni X.B."/>
            <person name="Tian J.H."/>
            <person name="Sheng Y."/>
            <person name="Liu T."/>
            <person name="Pan Y.S."/>
            <person name="Xia L.Y."/>
            <person name="Li J."/>
            <person name="Zhao F."/>
            <person name="Cao W.C."/>
        </authorList>
    </citation>
    <scope>NUCLEOTIDE SEQUENCE</scope>
    <source>
        <strain evidence="7">Rmic-2018</strain>
    </source>
</reference>
<evidence type="ECO:0000256" key="5">
    <source>
        <dbReference type="SAM" id="Phobius"/>
    </source>
</evidence>
<name>A0A9J6D153_RHIMP</name>
<dbReference type="PANTHER" id="PTHR42711:SF5">
    <property type="entry name" value="ABC TRANSPORTER ATP-BINDING PROTEIN NATA"/>
    <property type="match status" value="1"/>
</dbReference>
<evidence type="ECO:0000259" key="6">
    <source>
        <dbReference type="Pfam" id="PF00005"/>
    </source>
</evidence>
<feature type="domain" description="ABC transporter" evidence="6">
    <location>
        <begin position="96"/>
        <end position="184"/>
    </location>
</feature>
<comment type="similarity">
    <text evidence="1">Belongs to the ABC transporter superfamily.</text>
</comment>
<protein>
    <recommendedName>
        <fullName evidence="6">ABC transporter domain-containing protein</fullName>
    </recommendedName>
</protein>
<dbReference type="InterPro" id="IPR003439">
    <property type="entry name" value="ABC_transporter-like_ATP-bd"/>
</dbReference>
<dbReference type="SUPFAM" id="SSF52540">
    <property type="entry name" value="P-loop containing nucleoside triphosphate hydrolases"/>
    <property type="match status" value="1"/>
</dbReference>
<keyword evidence="5" id="KW-0472">Membrane</keyword>
<dbReference type="GO" id="GO:0005524">
    <property type="term" value="F:ATP binding"/>
    <property type="evidence" value="ECO:0007669"/>
    <property type="project" value="UniProtKB-KW"/>
</dbReference>
<comment type="caution">
    <text evidence="7">The sequence shown here is derived from an EMBL/GenBank/DDBJ whole genome shotgun (WGS) entry which is preliminary data.</text>
</comment>
<reference evidence="7" key="2">
    <citation type="submission" date="2021-09" db="EMBL/GenBank/DDBJ databases">
        <authorList>
            <person name="Jia N."/>
            <person name="Wang J."/>
            <person name="Shi W."/>
            <person name="Du L."/>
            <person name="Sun Y."/>
            <person name="Zhan W."/>
            <person name="Jiang J."/>
            <person name="Wang Q."/>
            <person name="Zhang B."/>
            <person name="Ji P."/>
            <person name="Sakyi L.B."/>
            <person name="Cui X."/>
            <person name="Yuan T."/>
            <person name="Jiang B."/>
            <person name="Yang W."/>
            <person name="Lam T.T.-Y."/>
            <person name="Chang Q."/>
            <person name="Ding S."/>
            <person name="Wang X."/>
            <person name="Zhu J."/>
            <person name="Ruan X."/>
            <person name="Zhao L."/>
            <person name="Wei J."/>
            <person name="Que T."/>
            <person name="Du C."/>
            <person name="Cheng J."/>
            <person name="Dai P."/>
            <person name="Han X."/>
            <person name="Huang E."/>
            <person name="Gao Y."/>
            <person name="Liu J."/>
            <person name="Shao H."/>
            <person name="Ye R."/>
            <person name="Li L."/>
            <person name="Wei W."/>
            <person name="Wang X."/>
            <person name="Wang C."/>
            <person name="Huo Q."/>
            <person name="Li W."/>
            <person name="Guo W."/>
            <person name="Chen H."/>
            <person name="Chen S."/>
            <person name="Zhou L."/>
            <person name="Zhou L."/>
            <person name="Ni X."/>
            <person name="Tian J."/>
            <person name="Zhou Y."/>
            <person name="Sheng Y."/>
            <person name="Liu T."/>
            <person name="Pan Y."/>
            <person name="Xia L."/>
            <person name="Li J."/>
            <person name="Zhao F."/>
            <person name="Cao W."/>
        </authorList>
    </citation>
    <scope>NUCLEOTIDE SEQUENCE</scope>
    <source>
        <strain evidence="7">Rmic-2018</strain>
        <tissue evidence="7">Larvae</tissue>
    </source>
</reference>
<dbReference type="Gene3D" id="3.40.50.300">
    <property type="entry name" value="P-loop containing nucleotide triphosphate hydrolases"/>
    <property type="match status" value="1"/>
</dbReference>
<gene>
    <name evidence="7" type="ORF">HPB51_027120</name>
</gene>
<accession>A0A9J6D153</accession>
<organism evidence="7 8">
    <name type="scientific">Rhipicephalus microplus</name>
    <name type="common">Cattle tick</name>
    <name type="synonym">Boophilus microplus</name>
    <dbReference type="NCBI Taxonomy" id="6941"/>
    <lineage>
        <taxon>Eukaryota</taxon>
        <taxon>Metazoa</taxon>
        <taxon>Ecdysozoa</taxon>
        <taxon>Arthropoda</taxon>
        <taxon>Chelicerata</taxon>
        <taxon>Arachnida</taxon>
        <taxon>Acari</taxon>
        <taxon>Parasitiformes</taxon>
        <taxon>Ixodida</taxon>
        <taxon>Ixodoidea</taxon>
        <taxon>Ixodidae</taxon>
        <taxon>Rhipicephalinae</taxon>
        <taxon>Rhipicephalus</taxon>
        <taxon>Boophilus</taxon>
    </lineage>
</organism>
<evidence type="ECO:0000256" key="1">
    <source>
        <dbReference type="ARBA" id="ARBA00005417"/>
    </source>
</evidence>
<dbReference type="InterPro" id="IPR027417">
    <property type="entry name" value="P-loop_NTPase"/>
</dbReference>
<dbReference type="EMBL" id="JABSTU010003765">
    <property type="protein sequence ID" value="KAH7964642.1"/>
    <property type="molecule type" value="Genomic_DNA"/>
</dbReference>